<feature type="region of interest" description="Disordered" evidence="1">
    <location>
        <begin position="89"/>
        <end position="111"/>
    </location>
</feature>
<proteinExistence type="predicted"/>
<gene>
    <name evidence="2" type="ORF">SNOG_00632</name>
</gene>
<protein>
    <submittedName>
        <fullName evidence="2">Uncharacterized protein</fullName>
    </submittedName>
</protein>
<dbReference type="KEGG" id="pno:SNOG_00632"/>
<evidence type="ECO:0000313" key="3">
    <source>
        <dbReference type="Proteomes" id="UP000001055"/>
    </source>
</evidence>
<feature type="compositionally biased region" description="Polar residues" evidence="1">
    <location>
        <begin position="89"/>
        <end position="108"/>
    </location>
</feature>
<dbReference type="InParanoid" id="Q0V5T2"/>
<dbReference type="AlphaFoldDB" id="Q0V5T2"/>
<dbReference type="VEuPathDB" id="FungiDB:JI435_300390"/>
<name>Q0V5T2_PHANO</name>
<dbReference type="Proteomes" id="UP000001055">
    <property type="component" value="Unassembled WGS sequence"/>
</dbReference>
<dbReference type="EMBL" id="CH445325">
    <property type="protein sequence ID" value="EAT92127.2"/>
    <property type="molecule type" value="Genomic_DNA"/>
</dbReference>
<reference evidence="3" key="1">
    <citation type="journal article" date="2007" name="Plant Cell">
        <title>Dothideomycete-plant interactions illuminated by genome sequencing and EST analysis of the wheat pathogen Stagonospora nodorum.</title>
        <authorList>
            <person name="Hane J.K."/>
            <person name="Lowe R.G."/>
            <person name="Solomon P.S."/>
            <person name="Tan K.C."/>
            <person name="Schoch C.L."/>
            <person name="Spatafora J.W."/>
            <person name="Crous P.W."/>
            <person name="Kodira C."/>
            <person name="Birren B.W."/>
            <person name="Galagan J.E."/>
            <person name="Torriani S.F."/>
            <person name="McDonald B.A."/>
            <person name="Oliver R.P."/>
        </authorList>
    </citation>
    <scope>NUCLEOTIDE SEQUENCE [LARGE SCALE GENOMIC DNA]</scope>
    <source>
        <strain evidence="3">SN15 / ATCC MYA-4574 / FGSC 10173</strain>
    </source>
</reference>
<dbReference type="GeneID" id="5967746"/>
<evidence type="ECO:0000313" key="2">
    <source>
        <dbReference type="EMBL" id="EAT92127.2"/>
    </source>
</evidence>
<accession>Q0V5T2</accession>
<organism evidence="2 3">
    <name type="scientific">Phaeosphaeria nodorum (strain SN15 / ATCC MYA-4574 / FGSC 10173)</name>
    <name type="common">Glume blotch fungus</name>
    <name type="synonym">Parastagonospora nodorum</name>
    <dbReference type="NCBI Taxonomy" id="321614"/>
    <lineage>
        <taxon>Eukaryota</taxon>
        <taxon>Fungi</taxon>
        <taxon>Dikarya</taxon>
        <taxon>Ascomycota</taxon>
        <taxon>Pezizomycotina</taxon>
        <taxon>Dothideomycetes</taxon>
        <taxon>Pleosporomycetidae</taxon>
        <taxon>Pleosporales</taxon>
        <taxon>Pleosporineae</taxon>
        <taxon>Phaeosphaeriaceae</taxon>
        <taxon>Parastagonospora</taxon>
    </lineage>
</organism>
<sequence>MPAPVVHTVESAISDPPSPSVYAASVRSAVVPDYDSTAAAPAPDVARFKKTRGSEFISGIITAPIELRDRYNNAIKRLESPTIKSTQYDGVCSGSKSKAQTPTVTKTSHAAKPSSLRNRIWQDDGKLERPSSLILLNERFEQADLGDARGVCSCIGSCVRNVGASVVEPIEEDLDKTVLPLFELSIPDSAVLSVSVSNKGSA</sequence>
<evidence type="ECO:0000256" key="1">
    <source>
        <dbReference type="SAM" id="MobiDB-lite"/>
    </source>
</evidence>
<dbReference type="RefSeq" id="XP_001791313.1">
    <property type="nucleotide sequence ID" value="XM_001791261.1"/>
</dbReference>